<evidence type="ECO:0000256" key="1">
    <source>
        <dbReference type="SAM" id="MobiDB-lite"/>
    </source>
</evidence>
<dbReference type="EMBL" id="CP017754">
    <property type="protein sequence ID" value="AOZ05721.1"/>
    <property type="molecule type" value="Genomic_DNA"/>
</dbReference>
<keyword evidence="5" id="KW-1185">Reference proteome</keyword>
<feature type="domain" description="YhdP central" evidence="3">
    <location>
        <begin position="56"/>
        <end position="1378"/>
    </location>
</feature>
<name>A0ABN4TLD4_9BURK</name>
<keyword evidence="2" id="KW-0812">Transmembrane</keyword>
<dbReference type="Pfam" id="PF13116">
    <property type="entry name" value="YhdP"/>
    <property type="match status" value="1"/>
</dbReference>
<proteinExistence type="predicted"/>
<evidence type="ECO:0000259" key="3">
    <source>
        <dbReference type="Pfam" id="PF13116"/>
    </source>
</evidence>
<keyword evidence="2" id="KW-0472">Membrane</keyword>
<gene>
    <name evidence="4" type="ORF">BKK80_07795</name>
</gene>
<feature type="region of interest" description="Disordered" evidence="1">
    <location>
        <begin position="1"/>
        <end position="24"/>
    </location>
</feature>
<sequence length="1395" mass="148315">MSSRTPPPAERSATGSAAGPHDNAAGLPGGMRALGRLLAEWRAHPLWPGLGRALVRLALVLALLALALGLLIRFVLWPQAGAARQWLEDRASATVAAHVTIGRLDTYWDGWHPAFRAGNLRILDDDGHLLLAAGNIDGALSWHSLFGMDLRFTRVAAQQTDLLVRRTPAGKLLVAGMPVDPSSDRSNDNRFLDWLMSQGRVELDSGKLRWLDDHARLPQLDVGDIRLSVRRDGAHHLLRLEAHSAALSPQPLVVQADIRHEYLHRAGDWRTWYGQASWNVARLQLPVVQRYLSLFQHVADGSFSCDGSIEFRAGAIVRSQARLRASAVDLQLAGAPEPLRLANAQAFLLHRADRQGNHQLTIDTLLWQPPAGESAAAPGGTDASWREGMRKVTVNWATGSKGELRKFSLKAPSLDLNPVRALAGSLPLDSGVLRQLRALQPAGHIDNLDASWSRDHPGLLNRRATGTHYAVQGTLRDVSLRSQPVAQPAGGHIAGLPGFAHLSGNFSFDERQGSARLESTGATLSLPGVFEDPDLPFDQLSGEFRWSRDGGRLQVRTSGVRFANADVAGTVRGSWQAGGESQAGIADLSGELARAQIARIPRYLPLGLPGDTRHYLGGALAGGEAANVKFLLHGDLTHFPFHGAPHDKAGDFRVEVPVQQMRYQIAPHQPAPGGGPAWPLFTDISGQLLFERGALSFVAERGGVQGVPGVVLHNVSGQIADLSDRGHLLLEGAASGPLQSFLRFIAASPLHGWTGHATADARGQGNGELKLKLDLPLTDSSHARIDGQFRLPGNDVVLAPALPPLSGASGTIAFSEKGFQLDNVRGRMLGGEVRASGGSQPDGSVRVVASGNASAAGIREAMAGTALARLAGRLDGGAGYNAVIGVRDGQTQVQIGSDLAGMALGLPAPLGKSAAAAVPLRFELRPAAGRAEQQEMLLQYGALLNARYLLKRDANDALVVQSGGIGVQQAAPAPASGVSAALALEHFDLDAWRSALGEIGGQGGGQGGSTPAGGPSGYLPERLAVRARTLHVLSRDLDDVTLDISRQDNGWGFQVDSRQIAGALSWRPRAGTPSGALRLRLTRLDIPDAADAGKAADAIATNIDELPAIDLVADHFELRGRDFGKLEMKAQSGNADGEPVWTLEQLKIEQPAATLDGRGSWRLPRRLRGGDEQAARRTQLSFELDIRNAGALLDRMGLPHTLRDGRGKLEGRVGWLGSPLSMDYPSLSGQLSLQLDNGQILAVEPGAARLLGVLSLQGLLRIATLDFRSLSGQGTVFDTISGNGTIANGIGTISDFRLKGSQLNATMTGSADLLRETQDLRVAVVPRINATSTSVAAAFVNPALGIGTLAAQLLFADEFSKAFTQHYHIIGSWANPQIDKVEDNRAPYHKPSDRP</sequence>
<dbReference type="Proteomes" id="UP000177515">
    <property type="component" value="Chromosome 1"/>
</dbReference>
<dbReference type="NCBIfam" id="TIGR02099">
    <property type="entry name" value="YhdP family protein"/>
    <property type="match status" value="1"/>
</dbReference>
<accession>A0ABN4TLD4</accession>
<dbReference type="RefSeq" id="WP_071068817.1">
    <property type="nucleotide sequence ID" value="NZ_CP017754.1"/>
</dbReference>
<evidence type="ECO:0000313" key="5">
    <source>
        <dbReference type="Proteomes" id="UP000177515"/>
    </source>
</evidence>
<dbReference type="InterPro" id="IPR011836">
    <property type="entry name" value="YhdP"/>
</dbReference>
<dbReference type="InterPro" id="IPR025263">
    <property type="entry name" value="YhdP_central"/>
</dbReference>
<keyword evidence="2" id="KW-1133">Transmembrane helix</keyword>
<reference evidence="4 5" key="1">
    <citation type="submission" date="2016-10" db="EMBL/GenBank/DDBJ databases">
        <title>Complete genome sequences of three Cupriavidus strains isolated from various Malaysian environments.</title>
        <authorList>
            <person name="Abdullah A.A.-A."/>
            <person name="Shafie N.A.H."/>
            <person name="Lau N.S."/>
        </authorList>
    </citation>
    <scope>NUCLEOTIDE SEQUENCE [LARGE SCALE GENOMIC DNA]</scope>
    <source>
        <strain evidence="4 5">USMAA1020</strain>
    </source>
</reference>
<evidence type="ECO:0000313" key="4">
    <source>
        <dbReference type="EMBL" id="AOZ05721.1"/>
    </source>
</evidence>
<feature type="transmembrane region" description="Helical" evidence="2">
    <location>
        <begin position="54"/>
        <end position="77"/>
    </location>
</feature>
<dbReference type="PANTHER" id="PTHR38690:SF1">
    <property type="entry name" value="PROTEASE"/>
    <property type="match status" value="1"/>
</dbReference>
<dbReference type="PANTHER" id="PTHR38690">
    <property type="entry name" value="PROTEASE-RELATED"/>
    <property type="match status" value="1"/>
</dbReference>
<evidence type="ECO:0000256" key="2">
    <source>
        <dbReference type="SAM" id="Phobius"/>
    </source>
</evidence>
<protein>
    <submittedName>
        <fullName evidence="4">TIGR02099 family protein</fullName>
    </submittedName>
</protein>
<organism evidence="4 5">
    <name type="scientific">Cupriavidus malaysiensis</name>
    <dbReference type="NCBI Taxonomy" id="367825"/>
    <lineage>
        <taxon>Bacteria</taxon>
        <taxon>Pseudomonadati</taxon>
        <taxon>Pseudomonadota</taxon>
        <taxon>Betaproteobacteria</taxon>
        <taxon>Burkholderiales</taxon>
        <taxon>Burkholderiaceae</taxon>
        <taxon>Cupriavidus</taxon>
    </lineage>
</organism>